<proteinExistence type="predicted"/>
<dbReference type="AlphaFoldDB" id="A0AAV2E567"/>
<accession>A0AAV2E567</accession>
<feature type="compositionally biased region" description="Basic and acidic residues" evidence="1">
    <location>
        <begin position="274"/>
        <end position="284"/>
    </location>
</feature>
<name>A0AAV2E567_9ROSI</name>
<feature type="compositionally biased region" description="Low complexity" evidence="1">
    <location>
        <begin position="286"/>
        <end position="307"/>
    </location>
</feature>
<feature type="region of interest" description="Disordered" evidence="1">
    <location>
        <begin position="267"/>
        <end position="307"/>
    </location>
</feature>
<gene>
    <name evidence="2" type="ORF">LTRI10_LOCUS22426</name>
</gene>
<evidence type="ECO:0000313" key="3">
    <source>
        <dbReference type="Proteomes" id="UP001497516"/>
    </source>
</evidence>
<reference evidence="2 3" key="1">
    <citation type="submission" date="2024-04" db="EMBL/GenBank/DDBJ databases">
        <authorList>
            <person name="Fracassetti M."/>
        </authorList>
    </citation>
    <scope>NUCLEOTIDE SEQUENCE [LARGE SCALE GENOMIC DNA]</scope>
</reference>
<sequence length="307" mass="34062">MVLIITYTGTLFLEPIISNYHRHIQFFINRPLISFCLVPFPALVEAGLDITPYVQNLGWTPFLDAPLTTSFCPEIIQLFYSNLQSPGLSSRSFHSLVFGHAFAIHIDDLSMLLHIPVHGATLADESEFPLFAFNIAEEFLAITGHPPEPNNTLPVTVLPPPLRLLHYYIVRVFLPRDHSVTTILPLDLWIISNAVHGTPLNYFNLFFGSLLRFTEPVLGEALPFGPLVSTILVHLEINLSSFITFNPVFSPMVADILEALEIAIEGEEPLDDNSGDKDTVKEEVDSSTSVSSSESSDTNNNNTSDDV</sequence>
<evidence type="ECO:0000256" key="1">
    <source>
        <dbReference type="SAM" id="MobiDB-lite"/>
    </source>
</evidence>
<keyword evidence="3" id="KW-1185">Reference proteome</keyword>
<evidence type="ECO:0000313" key="2">
    <source>
        <dbReference type="EMBL" id="CAL1381019.1"/>
    </source>
</evidence>
<dbReference type="Proteomes" id="UP001497516">
    <property type="component" value="Chromosome 4"/>
</dbReference>
<organism evidence="2 3">
    <name type="scientific">Linum trigynum</name>
    <dbReference type="NCBI Taxonomy" id="586398"/>
    <lineage>
        <taxon>Eukaryota</taxon>
        <taxon>Viridiplantae</taxon>
        <taxon>Streptophyta</taxon>
        <taxon>Embryophyta</taxon>
        <taxon>Tracheophyta</taxon>
        <taxon>Spermatophyta</taxon>
        <taxon>Magnoliopsida</taxon>
        <taxon>eudicotyledons</taxon>
        <taxon>Gunneridae</taxon>
        <taxon>Pentapetalae</taxon>
        <taxon>rosids</taxon>
        <taxon>fabids</taxon>
        <taxon>Malpighiales</taxon>
        <taxon>Linaceae</taxon>
        <taxon>Linum</taxon>
    </lineage>
</organism>
<dbReference type="EMBL" id="OZ034817">
    <property type="protein sequence ID" value="CAL1381019.1"/>
    <property type="molecule type" value="Genomic_DNA"/>
</dbReference>
<protein>
    <submittedName>
        <fullName evidence="2">Uncharacterized protein</fullName>
    </submittedName>
</protein>